<proteinExistence type="predicted"/>
<accession>A0A084VK43</accession>
<dbReference type="EMBL" id="ATLV01014108">
    <property type="status" value="NOT_ANNOTATED_CDS"/>
    <property type="molecule type" value="Genomic_DNA"/>
</dbReference>
<protein>
    <submittedName>
        <fullName evidence="4">AGAP011223-PA-like protein</fullName>
    </submittedName>
    <submittedName>
        <fullName evidence="5">Fibrinogen C-terminal domain-containing protein</fullName>
    </submittedName>
</protein>
<dbReference type="InterPro" id="IPR014716">
    <property type="entry name" value="Fibrinogen_a/b/g_C_1"/>
</dbReference>
<dbReference type="PROSITE" id="PS00514">
    <property type="entry name" value="FIBRINOGEN_C_1"/>
    <property type="match status" value="1"/>
</dbReference>
<sequence length="281" mass="32545">MAERFENVDSKIEASLQTTEYSTHHAMKQVEQSLKTANQLVPKISDLELKQMSYQEELQDGLKQLKQYIIPLRSCLQATNTSSGQYIIKLGQNTKPFEVFCEQTKFGGGWTVFQHRFDGSVDFYRNWAEYRDGFGSVDGEFWLGLENIHQMTKNRPHELIVEVRDFEGNYGYARYGVFEIGSEAEGYNLKKLRTYSGTAGDAMSYNNGHKFSTFDRNNDLSSDNCAVERHGAWWYNGCTIANLNGRYLNTQNDRSAIEWRYFKSDSRGMSYSRMMIRETIK</sequence>
<dbReference type="InterPro" id="IPR020837">
    <property type="entry name" value="Fibrinogen_CS"/>
</dbReference>
<organism evidence="4">
    <name type="scientific">Anopheles sinensis</name>
    <name type="common">Mosquito</name>
    <dbReference type="NCBI Taxonomy" id="74873"/>
    <lineage>
        <taxon>Eukaryota</taxon>
        <taxon>Metazoa</taxon>
        <taxon>Ecdysozoa</taxon>
        <taxon>Arthropoda</taxon>
        <taxon>Hexapoda</taxon>
        <taxon>Insecta</taxon>
        <taxon>Pterygota</taxon>
        <taxon>Neoptera</taxon>
        <taxon>Endopterygota</taxon>
        <taxon>Diptera</taxon>
        <taxon>Nematocera</taxon>
        <taxon>Culicoidea</taxon>
        <taxon>Culicidae</taxon>
        <taxon>Anophelinae</taxon>
        <taxon>Anopheles</taxon>
    </lineage>
</organism>
<dbReference type="EMBL" id="KE524943">
    <property type="protein sequence ID" value="KFB38337.1"/>
    <property type="molecule type" value="Genomic_DNA"/>
</dbReference>
<dbReference type="InterPro" id="IPR036056">
    <property type="entry name" value="Fibrinogen-like_C"/>
</dbReference>
<evidence type="ECO:0000256" key="1">
    <source>
        <dbReference type="ARBA" id="ARBA00023157"/>
    </source>
</evidence>
<dbReference type="GO" id="GO:0030246">
    <property type="term" value="F:carbohydrate binding"/>
    <property type="evidence" value="ECO:0007669"/>
    <property type="project" value="UniProtKB-ARBA"/>
</dbReference>
<dbReference type="VEuPathDB" id="VectorBase:ASIC005727"/>
<reference evidence="5" key="2">
    <citation type="submission" date="2020-05" db="UniProtKB">
        <authorList>
            <consortium name="EnsemblMetazoa"/>
        </authorList>
    </citation>
    <scope>IDENTIFICATION</scope>
</reference>
<comment type="function">
    <text evidence="2">Lectin involved in innate immunity. Agglutinates all types of human erythrocytes, Gram-positive and Gram-negative bacteria. Has a stronger agglutinating activity towards Gram-negative bacteria than towards Gram-positive bacteria. Specifically recognizes acetyl group-containing substances on agglutinated cells. The hemagglutinating activity was inhibited by EDTA, acetyl group-containing mono- and disaccharides, N-acetyl derivatives of amino acids, other acetyl group-containing substances, propionamide and benzamide. Enhances the antimicrobial activity of big defensin against Gram-positive bacteria but not against Gram-negative bacteria.</text>
</comment>
<dbReference type="SUPFAM" id="SSF56496">
    <property type="entry name" value="Fibrinogen C-terminal domain-like"/>
    <property type="match status" value="1"/>
</dbReference>
<dbReference type="PROSITE" id="PS51406">
    <property type="entry name" value="FIBRINOGEN_C_2"/>
    <property type="match status" value="1"/>
</dbReference>
<dbReference type="CDD" id="cd00087">
    <property type="entry name" value="FReD"/>
    <property type="match status" value="1"/>
</dbReference>
<dbReference type="GO" id="GO:0005615">
    <property type="term" value="C:extracellular space"/>
    <property type="evidence" value="ECO:0007669"/>
    <property type="project" value="TreeGrafter"/>
</dbReference>
<evidence type="ECO:0000259" key="3">
    <source>
        <dbReference type="PROSITE" id="PS51406"/>
    </source>
</evidence>
<dbReference type="OMA" id="NGCTIAN"/>
<dbReference type="STRING" id="74873.A0A084VK43"/>
<dbReference type="Proteomes" id="UP000030765">
    <property type="component" value="Unassembled WGS sequence"/>
</dbReference>
<keyword evidence="1" id="KW-1015">Disulfide bond</keyword>
<name>A0A084VK43_ANOSI</name>
<gene>
    <name evidence="4" type="ORF">ZHAS_00005727</name>
</gene>
<dbReference type="PANTHER" id="PTHR19143:SF327">
    <property type="entry name" value="FI21813P1-RELATED"/>
    <property type="match status" value="1"/>
</dbReference>
<dbReference type="OrthoDB" id="7734170at2759"/>
<evidence type="ECO:0000313" key="4">
    <source>
        <dbReference type="EMBL" id="KFB38337.1"/>
    </source>
</evidence>
<dbReference type="InterPro" id="IPR050373">
    <property type="entry name" value="Fibrinogen_C-term_domain"/>
</dbReference>
<dbReference type="VEuPathDB" id="VectorBase:ASIS023298"/>
<evidence type="ECO:0000313" key="6">
    <source>
        <dbReference type="Proteomes" id="UP000030765"/>
    </source>
</evidence>
<dbReference type="AlphaFoldDB" id="A0A084VK43"/>
<dbReference type="Pfam" id="PF00147">
    <property type="entry name" value="Fibrinogen_C"/>
    <property type="match status" value="1"/>
</dbReference>
<feature type="domain" description="Fibrinogen C-terminal" evidence="3">
    <location>
        <begin position="66"/>
        <end position="280"/>
    </location>
</feature>
<dbReference type="FunFam" id="3.90.215.10:FF:000001">
    <property type="entry name" value="Tenascin isoform 1"/>
    <property type="match status" value="1"/>
</dbReference>
<dbReference type="SMART" id="SM00186">
    <property type="entry name" value="FBG"/>
    <property type="match status" value="1"/>
</dbReference>
<dbReference type="EnsemblMetazoa" id="ASIC005727-RA">
    <property type="protein sequence ID" value="ASIC005727-PA"/>
    <property type="gene ID" value="ASIC005727"/>
</dbReference>
<dbReference type="NCBIfam" id="NF040941">
    <property type="entry name" value="GGGWT_bact"/>
    <property type="match status" value="1"/>
</dbReference>
<dbReference type="PANTHER" id="PTHR19143">
    <property type="entry name" value="FIBRINOGEN/TENASCIN/ANGIOPOEITIN"/>
    <property type="match status" value="1"/>
</dbReference>
<evidence type="ECO:0000313" key="5">
    <source>
        <dbReference type="EnsemblMetazoa" id="ASIC005727-PA"/>
    </source>
</evidence>
<dbReference type="Gene3D" id="3.90.215.10">
    <property type="entry name" value="Gamma Fibrinogen, chain A, domain 1"/>
    <property type="match status" value="1"/>
</dbReference>
<dbReference type="InterPro" id="IPR002181">
    <property type="entry name" value="Fibrinogen_a/b/g_C_dom"/>
</dbReference>
<keyword evidence="6" id="KW-1185">Reference proteome</keyword>
<evidence type="ECO:0000256" key="2">
    <source>
        <dbReference type="ARBA" id="ARBA00053344"/>
    </source>
</evidence>
<reference evidence="4 6" key="1">
    <citation type="journal article" date="2014" name="BMC Genomics">
        <title>Genome sequence of Anopheles sinensis provides insight into genetics basis of mosquito competence for malaria parasites.</title>
        <authorList>
            <person name="Zhou D."/>
            <person name="Zhang D."/>
            <person name="Ding G."/>
            <person name="Shi L."/>
            <person name="Hou Q."/>
            <person name="Ye Y."/>
            <person name="Xu Y."/>
            <person name="Zhou H."/>
            <person name="Xiong C."/>
            <person name="Li S."/>
            <person name="Yu J."/>
            <person name="Hong S."/>
            <person name="Yu X."/>
            <person name="Zou P."/>
            <person name="Chen C."/>
            <person name="Chang X."/>
            <person name="Wang W."/>
            <person name="Lv Y."/>
            <person name="Sun Y."/>
            <person name="Ma L."/>
            <person name="Shen B."/>
            <person name="Zhu C."/>
        </authorList>
    </citation>
    <scope>NUCLEOTIDE SEQUENCE [LARGE SCALE GENOMIC DNA]</scope>
</reference>